<dbReference type="Pfam" id="PF13864">
    <property type="entry name" value="Enkurin"/>
    <property type="match status" value="1"/>
</dbReference>
<evidence type="ECO:0000313" key="9">
    <source>
        <dbReference type="Proteomes" id="UP000007303"/>
    </source>
</evidence>
<feature type="region of interest" description="Disordered" evidence="6">
    <location>
        <begin position="54"/>
        <end position="76"/>
    </location>
</feature>
<feature type="domain" description="Enkurin" evidence="7">
    <location>
        <begin position="158"/>
        <end position="250"/>
    </location>
</feature>
<dbReference type="STRING" id="99883.ENSTNIP00000001563"/>
<dbReference type="HOGENOM" id="CLU_088051_0_0_1"/>
<protein>
    <submittedName>
        <fullName evidence="8">Enkurin, TRPC channel interacting protein</fullName>
    </submittedName>
</protein>
<dbReference type="PROSITE" id="PS51665">
    <property type="entry name" value="ENKURIN"/>
    <property type="match status" value="1"/>
</dbReference>
<keyword evidence="4" id="KW-0206">Cytoskeleton</keyword>
<reference evidence="8" key="3">
    <citation type="submission" date="2025-09" db="UniProtKB">
        <authorList>
            <consortium name="Ensembl"/>
        </authorList>
    </citation>
    <scope>IDENTIFICATION</scope>
</reference>
<evidence type="ECO:0000256" key="4">
    <source>
        <dbReference type="ARBA" id="ARBA00023212"/>
    </source>
</evidence>
<feature type="region of interest" description="Disordered" evidence="6">
    <location>
        <begin position="1"/>
        <end position="31"/>
    </location>
</feature>
<evidence type="ECO:0000256" key="6">
    <source>
        <dbReference type="SAM" id="MobiDB-lite"/>
    </source>
</evidence>
<name>H3BZZ7_TETNG</name>
<reference evidence="9" key="1">
    <citation type="journal article" date="2004" name="Nature">
        <title>Genome duplication in the teleost fish Tetraodon nigroviridis reveals the early vertebrate proto-karyotype.</title>
        <authorList>
            <person name="Jaillon O."/>
            <person name="Aury J.-M."/>
            <person name="Brunet F."/>
            <person name="Petit J.-L."/>
            <person name="Stange-Thomann N."/>
            <person name="Mauceli E."/>
            <person name="Bouneau L."/>
            <person name="Fischer C."/>
            <person name="Ozouf-Costaz C."/>
            <person name="Bernot A."/>
            <person name="Nicaud S."/>
            <person name="Jaffe D."/>
            <person name="Fisher S."/>
            <person name="Lutfalla G."/>
            <person name="Dossat C."/>
            <person name="Segurens B."/>
            <person name="Dasilva C."/>
            <person name="Salanoubat M."/>
            <person name="Levy M."/>
            <person name="Boudet N."/>
            <person name="Castellano S."/>
            <person name="Anthouard V."/>
            <person name="Jubin C."/>
            <person name="Castelli V."/>
            <person name="Katinka M."/>
            <person name="Vacherie B."/>
            <person name="Biemont C."/>
            <person name="Skalli Z."/>
            <person name="Cattolico L."/>
            <person name="Poulain J."/>
            <person name="De Berardinis V."/>
            <person name="Cruaud C."/>
            <person name="Duprat S."/>
            <person name="Brottier P."/>
            <person name="Coutanceau J.-P."/>
            <person name="Gouzy J."/>
            <person name="Parra G."/>
            <person name="Lardier G."/>
            <person name="Chapple C."/>
            <person name="McKernan K.J."/>
            <person name="McEwan P."/>
            <person name="Bosak S."/>
            <person name="Kellis M."/>
            <person name="Volff J.-N."/>
            <person name="Guigo R."/>
            <person name="Zody M.C."/>
            <person name="Mesirov J."/>
            <person name="Lindblad-Toh K."/>
            <person name="Birren B."/>
            <person name="Nusbaum C."/>
            <person name="Kahn D."/>
            <person name="Robinson-Rechavi M."/>
            <person name="Laudet V."/>
            <person name="Schachter V."/>
            <person name="Quetier F."/>
            <person name="Saurin W."/>
            <person name="Scarpelli C."/>
            <person name="Wincker P."/>
            <person name="Lander E.S."/>
            <person name="Weissenbach J."/>
            <person name="Roest Crollius H."/>
        </authorList>
    </citation>
    <scope>NUCLEOTIDE SEQUENCE [LARGE SCALE GENOMIC DNA]</scope>
</reference>
<dbReference type="Ensembl" id="ENSTNIT00000002845.1">
    <property type="protein sequence ID" value="ENSTNIP00000001563.1"/>
    <property type="gene ID" value="ENSTNIG00000001171.1"/>
</dbReference>
<dbReference type="GO" id="GO:0001669">
    <property type="term" value="C:acrosomal vesicle"/>
    <property type="evidence" value="ECO:0007669"/>
    <property type="project" value="TreeGrafter"/>
</dbReference>
<organism evidence="8 9">
    <name type="scientific">Tetraodon nigroviridis</name>
    <name type="common">Spotted green pufferfish</name>
    <name type="synonym">Chelonodon nigroviridis</name>
    <dbReference type="NCBI Taxonomy" id="99883"/>
    <lineage>
        <taxon>Eukaryota</taxon>
        <taxon>Metazoa</taxon>
        <taxon>Chordata</taxon>
        <taxon>Craniata</taxon>
        <taxon>Vertebrata</taxon>
        <taxon>Euteleostomi</taxon>
        <taxon>Actinopterygii</taxon>
        <taxon>Neopterygii</taxon>
        <taxon>Teleostei</taxon>
        <taxon>Neoteleostei</taxon>
        <taxon>Acanthomorphata</taxon>
        <taxon>Eupercaria</taxon>
        <taxon>Tetraodontiformes</taxon>
        <taxon>Tetradontoidea</taxon>
        <taxon>Tetraodontidae</taxon>
        <taxon>Tetraodon</taxon>
    </lineage>
</organism>
<keyword evidence="3" id="KW-0963">Cytoplasm</keyword>
<dbReference type="Proteomes" id="UP000007303">
    <property type="component" value="Unassembled WGS sequence"/>
</dbReference>
<proteinExistence type="predicted"/>
<dbReference type="OMA" id="HRVIYIA"/>
<evidence type="ECO:0000313" key="8">
    <source>
        <dbReference type="Ensembl" id="ENSTNIP00000001563.1"/>
    </source>
</evidence>
<keyword evidence="9" id="KW-1185">Reference proteome</keyword>
<keyword evidence="5" id="KW-0966">Cell projection</keyword>
<dbReference type="PANTHER" id="PTHR21490">
    <property type="entry name" value="ENKURIN-RELATED"/>
    <property type="match status" value="1"/>
</dbReference>
<dbReference type="InParanoid" id="H3BZZ7"/>
<dbReference type="GO" id="GO:0005516">
    <property type="term" value="F:calmodulin binding"/>
    <property type="evidence" value="ECO:0007669"/>
    <property type="project" value="TreeGrafter"/>
</dbReference>
<evidence type="ECO:0000256" key="1">
    <source>
        <dbReference type="ARBA" id="ARBA00004138"/>
    </source>
</evidence>
<evidence type="ECO:0000256" key="5">
    <source>
        <dbReference type="ARBA" id="ARBA00023273"/>
    </source>
</evidence>
<evidence type="ECO:0000256" key="2">
    <source>
        <dbReference type="ARBA" id="ARBA00004245"/>
    </source>
</evidence>
<accession>H3BZZ7</accession>
<evidence type="ECO:0000259" key="7">
    <source>
        <dbReference type="PROSITE" id="PS51665"/>
    </source>
</evidence>
<dbReference type="AlphaFoldDB" id="H3BZZ7"/>
<comment type="subcellular location">
    <subcellularLocation>
        <location evidence="1">Cell projection</location>
        <location evidence="1">Cilium</location>
    </subcellularLocation>
    <subcellularLocation>
        <location evidence="2">Cytoplasm</location>
        <location evidence="2">Cytoskeleton</location>
    </subcellularLocation>
</comment>
<reference evidence="8" key="2">
    <citation type="submission" date="2025-08" db="UniProtKB">
        <authorList>
            <consortium name="Ensembl"/>
        </authorList>
    </citation>
    <scope>IDENTIFICATION</scope>
</reference>
<dbReference type="InterPro" id="IPR027012">
    <property type="entry name" value="Enkurin_dom"/>
</dbReference>
<dbReference type="FunCoup" id="H3BZZ7">
    <property type="interactions" value="82"/>
</dbReference>
<sequence length="252" mass="29293">MSRVIHPPESVYNLLPKEEDHPHKPPRYVSKFRPAVLIETKSNKHAMRTMGPAEVEVPSPHNYLKSHSKESKSAASEFIQTRKDAPKKPPVPGRMEVPPVGCHTEKNFIKTVKILPMKPKPAAILDIKGYKQVLENSGLVPKYTKKKDYGAVPKYLQQRREEQQRAREDFEDFMKEHREQGGLTNLSEDRRQAVLEGLRRTWDQLHHEYQCLPLVTETMSQRSHRQQLETQMAQVENDITLIQRFRTIYVPS</sequence>
<dbReference type="GO" id="GO:0005879">
    <property type="term" value="C:axonemal microtubule"/>
    <property type="evidence" value="ECO:0007669"/>
    <property type="project" value="TreeGrafter"/>
</dbReference>
<evidence type="ECO:0000256" key="3">
    <source>
        <dbReference type="ARBA" id="ARBA00022490"/>
    </source>
</evidence>
<dbReference type="InterPro" id="IPR052102">
    <property type="entry name" value="Enkurin_domain-protein"/>
</dbReference>
<dbReference type="GeneTree" id="ENSGT00940000153866"/>
<dbReference type="PANTHER" id="PTHR21490:SF0">
    <property type="entry name" value="ENKURIN"/>
    <property type="match status" value="1"/>
</dbReference>